<comment type="subcellular location">
    <subcellularLocation>
        <location evidence="1">Cell membrane</location>
        <topology evidence="1">Multi-pass membrane protein</topology>
    </subcellularLocation>
</comment>
<feature type="domain" description="Polysaccharide chain length determinant N-terminal" evidence="7">
    <location>
        <begin position="15"/>
        <end position="109"/>
    </location>
</feature>
<dbReference type="InterPro" id="IPR050445">
    <property type="entry name" value="Bact_polysacc_biosynth/exp"/>
</dbReference>
<feature type="transmembrane region" description="Helical" evidence="6">
    <location>
        <begin position="318"/>
        <end position="343"/>
    </location>
</feature>
<keyword evidence="5 6" id="KW-0472">Membrane</keyword>
<evidence type="ECO:0000256" key="4">
    <source>
        <dbReference type="ARBA" id="ARBA00022989"/>
    </source>
</evidence>
<evidence type="ECO:0000313" key="9">
    <source>
        <dbReference type="Proteomes" id="UP000015503"/>
    </source>
</evidence>
<dbReference type="AlphaFoldDB" id="S6BF76"/>
<dbReference type="SUPFAM" id="SSF160355">
    <property type="entry name" value="Bacterial polysaccharide co-polymerase-like"/>
    <property type="match status" value="1"/>
</dbReference>
<dbReference type="GO" id="GO:0004713">
    <property type="term" value="F:protein tyrosine kinase activity"/>
    <property type="evidence" value="ECO:0007669"/>
    <property type="project" value="TreeGrafter"/>
</dbReference>
<dbReference type="KEGG" id="pre:PCA10_19770"/>
<dbReference type="Proteomes" id="UP000015503">
    <property type="component" value="Chromosome"/>
</dbReference>
<dbReference type="GO" id="GO:0005886">
    <property type="term" value="C:plasma membrane"/>
    <property type="evidence" value="ECO:0007669"/>
    <property type="project" value="UniProtKB-SubCell"/>
</dbReference>
<organism evidence="8 9">
    <name type="scientific">Metapseudomonas resinovorans NBRC 106553</name>
    <dbReference type="NCBI Taxonomy" id="1245471"/>
    <lineage>
        <taxon>Bacteria</taxon>
        <taxon>Pseudomonadati</taxon>
        <taxon>Pseudomonadota</taxon>
        <taxon>Gammaproteobacteria</taxon>
        <taxon>Pseudomonadales</taxon>
        <taxon>Pseudomonadaceae</taxon>
        <taxon>Metapseudomonas</taxon>
    </lineage>
</organism>
<dbReference type="EMBL" id="AP013068">
    <property type="protein sequence ID" value="BAN47709.1"/>
    <property type="molecule type" value="Genomic_DNA"/>
</dbReference>
<sequence length="349" mass="39248">MIDRDQNADPTSGEAIDIFKMVSDLWEQRWLVLSVVLICVAVAGAYLIYVEPIYEAKVSVQAPKISQVTGFNTGRDKGDGLAPFSPNDVYAVFKQRLISDESLGKFFKEYYFPAFHDSSVSEQSALYRRLINSFRIETRDKARPDRYTLTFLHTDPQQAAKWLMQYIQMVSNDASQDMLNNARSQLSMKADSVLHRIQIVKDAAKVRREDRIIRLKEALAIADEIGMDNPPVVTAQLQRQLSAVMEGELMYMRGSKALKAELNLLENRKSDDPFIPGLRDLEERYSRYTGVSVDMGAIAVSNLDGEIEASEQPVKPQVLPIMLLSIIAGFTVSICAVLASSALSRKRRN</sequence>
<dbReference type="RefSeq" id="WP_016491909.1">
    <property type="nucleotide sequence ID" value="NC_021499.1"/>
</dbReference>
<evidence type="ECO:0000256" key="6">
    <source>
        <dbReference type="SAM" id="Phobius"/>
    </source>
</evidence>
<evidence type="ECO:0000313" key="8">
    <source>
        <dbReference type="EMBL" id="BAN47709.1"/>
    </source>
</evidence>
<reference evidence="8 9" key="1">
    <citation type="journal article" date="2013" name="Genome Announc.">
        <title>Complete Genome Sequence of the Carbazole Degrader Pseudomonas resinovorans Strain CA10 (NBRC 106553).</title>
        <authorList>
            <person name="Shintani M."/>
            <person name="Hosoyama A."/>
            <person name="Ohji S."/>
            <person name="Tsuchikane K."/>
            <person name="Takarada H."/>
            <person name="Yamazoe A."/>
            <person name="Fujita N."/>
            <person name="Nojiri H."/>
        </authorList>
    </citation>
    <scope>NUCLEOTIDE SEQUENCE [LARGE SCALE GENOMIC DNA]</scope>
    <source>
        <strain evidence="8 9">NBRC 106553</strain>
    </source>
</reference>
<evidence type="ECO:0000256" key="1">
    <source>
        <dbReference type="ARBA" id="ARBA00004651"/>
    </source>
</evidence>
<feature type="transmembrane region" description="Helical" evidence="6">
    <location>
        <begin position="30"/>
        <end position="49"/>
    </location>
</feature>
<name>S6BF76_METRE</name>
<evidence type="ECO:0000256" key="2">
    <source>
        <dbReference type="ARBA" id="ARBA00022475"/>
    </source>
</evidence>
<accession>S6BF76</accession>
<keyword evidence="9" id="KW-1185">Reference proteome</keyword>
<proteinExistence type="predicted"/>
<dbReference type="STRING" id="1245471.PCA10_19770"/>
<keyword evidence="3 6" id="KW-0812">Transmembrane</keyword>
<gene>
    <name evidence="8" type="ORF">PCA10_19770</name>
</gene>
<dbReference type="Pfam" id="PF02706">
    <property type="entry name" value="Wzz"/>
    <property type="match status" value="1"/>
</dbReference>
<keyword evidence="2" id="KW-1003">Cell membrane</keyword>
<dbReference type="OrthoDB" id="8113255at2"/>
<protein>
    <recommendedName>
        <fullName evidence="7">Polysaccharide chain length determinant N-terminal domain-containing protein</fullName>
    </recommendedName>
</protein>
<dbReference type="eggNOG" id="COG3765">
    <property type="taxonomic scope" value="Bacteria"/>
</dbReference>
<dbReference type="Gene3D" id="3.30.1890.10">
    <property type="entry name" value="FepE-like"/>
    <property type="match status" value="1"/>
</dbReference>
<dbReference type="InterPro" id="IPR003856">
    <property type="entry name" value="LPS_length_determ_N"/>
</dbReference>
<evidence type="ECO:0000259" key="7">
    <source>
        <dbReference type="Pfam" id="PF02706"/>
    </source>
</evidence>
<dbReference type="HOGENOM" id="CLU_060925_1_0_6"/>
<dbReference type="PANTHER" id="PTHR32309">
    <property type="entry name" value="TYROSINE-PROTEIN KINASE"/>
    <property type="match status" value="1"/>
</dbReference>
<evidence type="ECO:0000256" key="5">
    <source>
        <dbReference type="ARBA" id="ARBA00023136"/>
    </source>
</evidence>
<dbReference type="PANTHER" id="PTHR32309:SF13">
    <property type="entry name" value="FERRIC ENTEROBACTIN TRANSPORT PROTEIN FEPE"/>
    <property type="match status" value="1"/>
</dbReference>
<keyword evidence="4 6" id="KW-1133">Transmembrane helix</keyword>
<evidence type="ECO:0000256" key="3">
    <source>
        <dbReference type="ARBA" id="ARBA00022692"/>
    </source>
</evidence>